<dbReference type="EMBL" id="UGJE01000002">
    <property type="protein sequence ID" value="STQ86163.1"/>
    <property type="molecule type" value="Genomic_DNA"/>
</dbReference>
<dbReference type="STRING" id="216.LS73_09825"/>
<gene>
    <name evidence="3" type="primary">pilT</name>
    <name evidence="4" type="ORF">LS73_008970</name>
    <name evidence="3" type="ORF">NCTC12714_00965</name>
</gene>
<dbReference type="Pfam" id="PF00437">
    <property type="entry name" value="T2SSE"/>
    <property type="match status" value="1"/>
</dbReference>
<evidence type="ECO:0000259" key="2">
    <source>
        <dbReference type="Pfam" id="PF00437"/>
    </source>
</evidence>
<dbReference type="OrthoDB" id="9805147at2"/>
<dbReference type="Gene3D" id="3.40.50.300">
    <property type="entry name" value="P-loop containing nucleotide triphosphate hydrolases"/>
    <property type="match status" value="1"/>
</dbReference>
<protein>
    <submittedName>
        <fullName evidence="3">Twitching mobility protein</fullName>
    </submittedName>
    <submittedName>
        <fullName evidence="4">Twitching motility protein</fullName>
    </submittedName>
</protein>
<organism evidence="3 6">
    <name type="scientific">Helicobacter muridarum</name>
    <dbReference type="NCBI Taxonomy" id="216"/>
    <lineage>
        <taxon>Bacteria</taxon>
        <taxon>Pseudomonadati</taxon>
        <taxon>Campylobacterota</taxon>
        <taxon>Epsilonproteobacteria</taxon>
        <taxon>Campylobacterales</taxon>
        <taxon>Helicobacteraceae</taxon>
        <taxon>Helicobacter</taxon>
    </lineage>
</organism>
<dbReference type="PANTHER" id="PTHR30486">
    <property type="entry name" value="TWITCHING MOTILITY PROTEIN PILT"/>
    <property type="match status" value="1"/>
</dbReference>
<evidence type="ECO:0000313" key="3">
    <source>
        <dbReference type="EMBL" id="STQ86163.1"/>
    </source>
</evidence>
<feature type="domain" description="Bacterial type II secretion system protein E" evidence="2">
    <location>
        <begin position="6"/>
        <end position="289"/>
    </location>
</feature>
<proteinExistence type="inferred from homology"/>
<accession>A0A099TUN1</accession>
<dbReference type="RefSeq" id="WP_034559524.1">
    <property type="nucleotide sequence ID" value="NZ_FZML01000013.1"/>
</dbReference>
<keyword evidence="6" id="KW-1185">Reference proteome</keyword>
<dbReference type="SUPFAM" id="SSF52540">
    <property type="entry name" value="P-loop containing nucleoside triphosphate hydrolases"/>
    <property type="match status" value="1"/>
</dbReference>
<evidence type="ECO:0000256" key="1">
    <source>
        <dbReference type="ARBA" id="ARBA00006611"/>
    </source>
</evidence>
<name>A0A099TUN1_9HELI</name>
<comment type="similarity">
    <text evidence="1">Belongs to the GSP E family.</text>
</comment>
<dbReference type="InterPro" id="IPR050921">
    <property type="entry name" value="T4SS_GSP_E_ATPase"/>
</dbReference>
<dbReference type="EMBL" id="JRPD02000031">
    <property type="protein sequence ID" value="TLD98411.1"/>
    <property type="molecule type" value="Genomic_DNA"/>
</dbReference>
<sequence length="337" mass="37760">MLDTSMLNMLLQDAQRYNATDVHISDKIYFRINKQIFVYPNVDLLNVKAILNSLNALGLQNETSQTLCIKSSDTENSHVSKDVRNDIESNPNFKHISDKIRCRVSYFSKQGKSCYALRILRNNVPSLQELQTPSILASLALQESGLLLICGATSSGKSTTIAAMIDHINANTRKHILTLEDPIEYIHTSKLSYITQREIGLDSKSFYGALESSLRQDPDVIVIGEILDSSLMKLAITHALSGHLVISSFHARNAIHAVSRILGMCKEDGGIHDNLSDCLQGIITQRLYESNNRLQADYQILVSNPAVRTLIKENQLQQLDSQISMGREFGMRHFSQR</sequence>
<dbReference type="InterPro" id="IPR001482">
    <property type="entry name" value="T2SS/T4SS_dom"/>
</dbReference>
<evidence type="ECO:0000313" key="6">
    <source>
        <dbReference type="Proteomes" id="UP000255139"/>
    </source>
</evidence>
<reference evidence="3 6" key="2">
    <citation type="submission" date="2018-06" db="EMBL/GenBank/DDBJ databases">
        <authorList>
            <consortium name="Pathogen Informatics"/>
            <person name="Doyle S."/>
        </authorList>
    </citation>
    <scope>NUCLEOTIDE SEQUENCE [LARGE SCALE GENOMIC DNA]</scope>
    <source>
        <strain evidence="3 6">NCTC12714</strain>
    </source>
</reference>
<dbReference type="GO" id="GO:0016887">
    <property type="term" value="F:ATP hydrolysis activity"/>
    <property type="evidence" value="ECO:0007669"/>
    <property type="project" value="InterPro"/>
</dbReference>
<reference evidence="4 5" key="1">
    <citation type="journal article" date="2014" name="Genome Announc.">
        <title>Draft genome sequences of eight enterohepatic helicobacter species isolated from both laboratory and wild rodents.</title>
        <authorList>
            <person name="Sheh A."/>
            <person name="Shen Z."/>
            <person name="Fox J.G."/>
        </authorList>
    </citation>
    <scope>NUCLEOTIDE SEQUENCE [LARGE SCALE GENOMIC DNA]</scope>
    <source>
        <strain evidence="4 5">ST1</strain>
    </source>
</reference>
<dbReference type="InterPro" id="IPR027417">
    <property type="entry name" value="P-loop_NTPase"/>
</dbReference>
<dbReference type="Proteomes" id="UP000029922">
    <property type="component" value="Unassembled WGS sequence"/>
</dbReference>
<evidence type="ECO:0000313" key="5">
    <source>
        <dbReference type="Proteomes" id="UP000029922"/>
    </source>
</evidence>
<dbReference type="Proteomes" id="UP000255139">
    <property type="component" value="Unassembled WGS sequence"/>
</dbReference>
<evidence type="ECO:0000313" key="4">
    <source>
        <dbReference type="EMBL" id="TLD98411.1"/>
    </source>
</evidence>
<dbReference type="AlphaFoldDB" id="A0A099TUN1"/>